<protein>
    <submittedName>
        <fullName evidence="2">Uncharacterized protein</fullName>
    </submittedName>
</protein>
<feature type="non-terminal residue" evidence="2">
    <location>
        <position position="1"/>
    </location>
</feature>
<dbReference type="AlphaFoldDB" id="A0A0B6YHQ0"/>
<feature type="compositionally biased region" description="Polar residues" evidence="1">
    <location>
        <begin position="16"/>
        <end position="27"/>
    </location>
</feature>
<gene>
    <name evidence="2" type="primary">ORF25870</name>
</gene>
<reference evidence="2" key="1">
    <citation type="submission" date="2014-12" db="EMBL/GenBank/DDBJ databases">
        <title>Insight into the proteome of Arion vulgaris.</title>
        <authorList>
            <person name="Aradska J."/>
            <person name="Bulat T."/>
            <person name="Smidak R."/>
            <person name="Sarate P."/>
            <person name="Gangsoo J."/>
            <person name="Sialana F."/>
            <person name="Bilban M."/>
            <person name="Lubec G."/>
        </authorList>
    </citation>
    <scope>NUCLEOTIDE SEQUENCE</scope>
    <source>
        <tissue evidence="2">Skin</tissue>
    </source>
</reference>
<feature type="compositionally biased region" description="Low complexity" evidence="1">
    <location>
        <begin position="35"/>
        <end position="70"/>
    </location>
</feature>
<name>A0A0B6YHQ0_9EUPU</name>
<feature type="compositionally biased region" description="Low complexity" evidence="1">
    <location>
        <begin position="1"/>
        <end position="15"/>
    </location>
</feature>
<feature type="region of interest" description="Disordered" evidence="1">
    <location>
        <begin position="1"/>
        <end position="70"/>
    </location>
</feature>
<organism evidence="2">
    <name type="scientific">Arion vulgaris</name>
    <dbReference type="NCBI Taxonomy" id="1028688"/>
    <lineage>
        <taxon>Eukaryota</taxon>
        <taxon>Metazoa</taxon>
        <taxon>Spiralia</taxon>
        <taxon>Lophotrochozoa</taxon>
        <taxon>Mollusca</taxon>
        <taxon>Gastropoda</taxon>
        <taxon>Heterobranchia</taxon>
        <taxon>Euthyneura</taxon>
        <taxon>Panpulmonata</taxon>
        <taxon>Eupulmonata</taxon>
        <taxon>Stylommatophora</taxon>
        <taxon>Helicina</taxon>
        <taxon>Arionoidea</taxon>
        <taxon>Arionidae</taxon>
        <taxon>Arion</taxon>
    </lineage>
</organism>
<dbReference type="EMBL" id="HACG01008857">
    <property type="protein sequence ID" value="CEK55722.1"/>
    <property type="molecule type" value="Transcribed_RNA"/>
</dbReference>
<sequence>KPTSSPSIEIPTTTIVHTSTSSGTSSQEAEDLQDTWTPTTSTSSTSTVSTKQTHVTTATTSTTPPTTTFTSTTQSILELGDLCTYSHLANRDPCTVYVPYSACINDTCRCVWPKHAHHNRECVEYALIASRIEVHNVTESSATVMWSHEPFTDVQSIVYKMSWRTRDILSED</sequence>
<feature type="non-terminal residue" evidence="2">
    <location>
        <position position="172"/>
    </location>
</feature>
<evidence type="ECO:0000256" key="1">
    <source>
        <dbReference type="SAM" id="MobiDB-lite"/>
    </source>
</evidence>
<evidence type="ECO:0000313" key="2">
    <source>
        <dbReference type="EMBL" id="CEK55722.1"/>
    </source>
</evidence>
<proteinExistence type="predicted"/>
<accession>A0A0B6YHQ0</accession>